<sequence>MKIYGADKGMFENGKYEAVAKQLLEASAQYEVSSPQLTAALTGKVKFDSETLKDGKVAAGIGGVIPPMIFLVVFYISMTLLSNQMLNSTLEEKENRVTEMILTTLNPTTLITGKIISLFAAELVQILVFVAPVGLAYLFFRDSLPLLASGERIAQPSDPGCQKFQVVPGKHLPVVRRLIEVRKQPEKDLLVYQRQGWITRAAHESCPRFWCVGQWVCKCGAYPGRAEGMMPCVKGCPPFARPITQTSWARPRPSEGRWRQGDSLTGRCPEKPLKGPPGPRAHGGLQGVGVVLPRT</sequence>
<keyword evidence="2 6" id="KW-0812">Transmembrane</keyword>
<dbReference type="Proteomes" id="UP001226389">
    <property type="component" value="Unassembled WGS sequence"/>
</dbReference>
<dbReference type="EMBL" id="JAUSSY010000006">
    <property type="protein sequence ID" value="MDQ0118692.1"/>
    <property type="molecule type" value="Genomic_DNA"/>
</dbReference>
<evidence type="ECO:0000256" key="4">
    <source>
        <dbReference type="ARBA" id="ARBA00023136"/>
    </source>
</evidence>
<keyword evidence="3 6" id="KW-1133">Transmembrane helix</keyword>
<proteinExistence type="predicted"/>
<dbReference type="Pfam" id="PF12698">
    <property type="entry name" value="ABC2_membrane_3"/>
    <property type="match status" value="1"/>
</dbReference>
<evidence type="ECO:0000256" key="3">
    <source>
        <dbReference type="ARBA" id="ARBA00022989"/>
    </source>
</evidence>
<name>A0ABT9UHF5_9MICC</name>
<feature type="transmembrane region" description="Helical" evidence="6">
    <location>
        <begin position="57"/>
        <end position="78"/>
    </location>
</feature>
<keyword evidence="4 6" id="KW-0472">Membrane</keyword>
<feature type="domain" description="ABC-2 type transporter transmembrane" evidence="7">
    <location>
        <begin position="14"/>
        <end position="146"/>
    </location>
</feature>
<accession>A0ABT9UHF5</accession>
<evidence type="ECO:0000313" key="8">
    <source>
        <dbReference type="EMBL" id="MDQ0118692.1"/>
    </source>
</evidence>
<gene>
    <name evidence="8" type="ORF">J2T22_001878</name>
</gene>
<evidence type="ECO:0000256" key="2">
    <source>
        <dbReference type="ARBA" id="ARBA00022692"/>
    </source>
</evidence>
<keyword evidence="9" id="KW-1185">Reference proteome</keyword>
<evidence type="ECO:0000256" key="1">
    <source>
        <dbReference type="ARBA" id="ARBA00004141"/>
    </source>
</evidence>
<feature type="transmembrane region" description="Helical" evidence="6">
    <location>
        <begin position="115"/>
        <end position="140"/>
    </location>
</feature>
<feature type="region of interest" description="Disordered" evidence="5">
    <location>
        <begin position="244"/>
        <end position="289"/>
    </location>
</feature>
<protein>
    <recommendedName>
        <fullName evidence="7">ABC-2 type transporter transmembrane domain-containing protein</fullName>
    </recommendedName>
</protein>
<evidence type="ECO:0000313" key="9">
    <source>
        <dbReference type="Proteomes" id="UP001226389"/>
    </source>
</evidence>
<evidence type="ECO:0000256" key="5">
    <source>
        <dbReference type="SAM" id="MobiDB-lite"/>
    </source>
</evidence>
<dbReference type="InterPro" id="IPR013525">
    <property type="entry name" value="ABC2_TM"/>
</dbReference>
<evidence type="ECO:0000259" key="7">
    <source>
        <dbReference type="Pfam" id="PF12698"/>
    </source>
</evidence>
<evidence type="ECO:0000256" key="6">
    <source>
        <dbReference type="SAM" id="Phobius"/>
    </source>
</evidence>
<organism evidence="8 9">
    <name type="scientific">Pseudarthrobacter defluvii</name>
    <dbReference type="NCBI Taxonomy" id="410837"/>
    <lineage>
        <taxon>Bacteria</taxon>
        <taxon>Bacillati</taxon>
        <taxon>Actinomycetota</taxon>
        <taxon>Actinomycetes</taxon>
        <taxon>Micrococcales</taxon>
        <taxon>Micrococcaceae</taxon>
        <taxon>Pseudarthrobacter</taxon>
    </lineage>
</organism>
<comment type="subcellular location">
    <subcellularLocation>
        <location evidence="1">Membrane</location>
        <topology evidence="1">Multi-pass membrane protein</topology>
    </subcellularLocation>
</comment>
<reference evidence="8 9" key="1">
    <citation type="submission" date="2023-07" db="EMBL/GenBank/DDBJ databases">
        <title>Sorghum-associated microbial communities from plants grown in Nebraska, USA.</title>
        <authorList>
            <person name="Schachtman D."/>
        </authorList>
    </citation>
    <scope>NUCLEOTIDE SEQUENCE [LARGE SCALE GENOMIC DNA]</scope>
    <source>
        <strain evidence="8 9">DS994</strain>
    </source>
</reference>
<comment type="caution">
    <text evidence="8">The sequence shown here is derived from an EMBL/GenBank/DDBJ whole genome shotgun (WGS) entry which is preliminary data.</text>
</comment>